<comment type="caution">
    <text evidence="2">The sequence shown here is derived from an EMBL/GenBank/DDBJ whole genome shotgun (WGS) entry which is preliminary data.</text>
</comment>
<evidence type="ECO:0000256" key="1">
    <source>
        <dbReference type="SAM" id="Phobius"/>
    </source>
</evidence>
<evidence type="ECO:0000313" key="2">
    <source>
        <dbReference type="EMBL" id="KAL0960101.1"/>
    </source>
</evidence>
<keyword evidence="1" id="KW-0812">Transmembrane</keyword>
<protein>
    <submittedName>
        <fullName evidence="2">Uncharacterized protein</fullName>
    </submittedName>
</protein>
<keyword evidence="1" id="KW-1133">Transmembrane helix</keyword>
<feature type="transmembrane region" description="Helical" evidence="1">
    <location>
        <begin position="66"/>
        <end position="86"/>
    </location>
</feature>
<proteinExistence type="predicted"/>
<keyword evidence="3" id="KW-1185">Reference proteome</keyword>
<sequence>MTSYFRLHRASRSIPLGRALSSRPLVPRGTQNLNSSTLRSVLAPRIRYASTSSSPPPGHDALGRRLWSLTTVGIYVGIGSLVYWLYTQWMDFGSAWPKDVLPNLRQALLARDQGDWATSEIYFRSVLEILKAKSPEELEGDVLLKLSGVSIALADVLEQSSQPQKAYDVYRDAFQPFQQGVSSNTLSGPELQRGISIAHKLGILAEELGYLEDEEKWLTWAAEVIIRNSSTRNTSKERKDSSNLSEPEMVLPEWASVTDVAAPLDALAMLYVRQGKLEYALPLYLHAASILIPPPPQKEGSPEDRCRGAVMMLKISDLLIQGSAKPETAHQAEAWAQKSLSVLESTRSQSWSKISICEEAVIAAYHGVAGFREAANDKPAARKLYSAALKQAQALNLEEETQIIEKCIDDLDNSGPSQSAQK</sequence>
<dbReference type="InterPro" id="IPR040201">
    <property type="entry name" value="Mrg3-like"/>
</dbReference>
<dbReference type="Gene3D" id="1.25.40.10">
    <property type="entry name" value="Tetratricopeptide repeat domain"/>
    <property type="match status" value="1"/>
</dbReference>
<name>A0ABR3JYB0_9AGAR</name>
<reference evidence="3" key="1">
    <citation type="submission" date="2024-06" db="EMBL/GenBank/DDBJ databases">
        <title>Multi-omics analyses provide insights into the biosynthesis of the anticancer antibiotic pleurotin in Hohenbuehelia grisea.</title>
        <authorList>
            <person name="Weaver J.A."/>
            <person name="Alberti F."/>
        </authorList>
    </citation>
    <scope>NUCLEOTIDE SEQUENCE [LARGE SCALE GENOMIC DNA]</scope>
    <source>
        <strain evidence="3">T-177</strain>
    </source>
</reference>
<dbReference type="PANTHER" id="PTHR28142">
    <property type="entry name" value="MITOCHONDRIAL INNER MEMBRANE I-AAA PROTEASE SUPERCOMPLEX SUBUNIT MGR3-RELATED"/>
    <property type="match status" value="1"/>
</dbReference>
<accession>A0ABR3JYB0</accession>
<gene>
    <name evidence="2" type="ORF">HGRIS_011745</name>
</gene>
<dbReference type="InterPro" id="IPR011990">
    <property type="entry name" value="TPR-like_helical_dom_sf"/>
</dbReference>
<organism evidence="2 3">
    <name type="scientific">Hohenbuehelia grisea</name>
    <dbReference type="NCBI Taxonomy" id="104357"/>
    <lineage>
        <taxon>Eukaryota</taxon>
        <taxon>Fungi</taxon>
        <taxon>Dikarya</taxon>
        <taxon>Basidiomycota</taxon>
        <taxon>Agaricomycotina</taxon>
        <taxon>Agaricomycetes</taxon>
        <taxon>Agaricomycetidae</taxon>
        <taxon>Agaricales</taxon>
        <taxon>Pleurotineae</taxon>
        <taxon>Pleurotaceae</taxon>
        <taxon>Hohenbuehelia</taxon>
    </lineage>
</organism>
<dbReference type="Proteomes" id="UP001556367">
    <property type="component" value="Unassembled WGS sequence"/>
</dbReference>
<keyword evidence="1" id="KW-0472">Membrane</keyword>
<evidence type="ECO:0000313" key="3">
    <source>
        <dbReference type="Proteomes" id="UP001556367"/>
    </source>
</evidence>
<dbReference type="EMBL" id="JASNQZ010000002">
    <property type="protein sequence ID" value="KAL0960101.1"/>
    <property type="molecule type" value="Genomic_DNA"/>
</dbReference>
<dbReference type="PANTHER" id="PTHR28142:SF1">
    <property type="entry name" value="MITOCHONDRIAL INNER MEMBRANE I-AAA PROTEASE SUPERCOMPLEX SUBUNIT MGR3-RELATED"/>
    <property type="match status" value="1"/>
</dbReference>